<dbReference type="AlphaFoldDB" id="A0A8K0GLN7"/>
<keyword evidence="4 10" id="KW-0812">Transmembrane</keyword>
<feature type="transmembrane region" description="Helical" evidence="10">
    <location>
        <begin position="252"/>
        <end position="278"/>
    </location>
</feature>
<dbReference type="GO" id="GO:0007165">
    <property type="term" value="P:signal transduction"/>
    <property type="evidence" value="ECO:0007669"/>
    <property type="project" value="UniProtKB-KW"/>
</dbReference>
<keyword evidence="12" id="KW-1185">Reference proteome</keyword>
<name>A0A8K0GLN7_IGNLU</name>
<feature type="transmembrane region" description="Helical" evidence="10">
    <location>
        <begin position="122"/>
        <end position="145"/>
    </location>
</feature>
<feature type="transmembrane region" description="Helical" evidence="10">
    <location>
        <begin position="67"/>
        <end position="86"/>
    </location>
</feature>
<keyword evidence="6 10" id="KW-1133">Transmembrane helix</keyword>
<sequence>MVISNSADAFRVQYKMLVLTGLWPKENPNIVYRLRTLISWISAFGLFGVLLIQLINDIKDFTKLSETLYIMVSYVGFIIKLLTFTYQRKEFLKMIHYLKDPIFVTYPEDLDHYMTKYIKQSVLLASTFQLVIVGGLIFFALFPILDNKPLPMPLPYDLGKYTTLMYCLQVIGESISAINHICLDVMCTSLMGLAATYLNILSERIMHLKEKDAVVEDVVIFNEISESTNEQMRNCVKHHLAIINMVDSIEDVFTIALFGQFLTSVMVLCNTIFNIIVITVSTQTIMLSDYMVAIVIQLFMYCWYGNEIIAKSLQIRDACYMAKWYAFDKKTCKYLFIIMERSKRPLRITTMKIYALSLTAFATVSTFSLTCY</sequence>
<gene>
    <name evidence="11" type="ORF">ILUMI_02064</name>
</gene>
<evidence type="ECO:0000256" key="7">
    <source>
        <dbReference type="ARBA" id="ARBA00023136"/>
    </source>
</evidence>
<keyword evidence="9 10" id="KW-0807">Transducer</keyword>
<dbReference type="PANTHER" id="PTHR21137">
    <property type="entry name" value="ODORANT RECEPTOR"/>
    <property type="match status" value="1"/>
</dbReference>
<dbReference type="InterPro" id="IPR004117">
    <property type="entry name" value="7tm6_olfct_rcpt"/>
</dbReference>
<feature type="transmembrane region" description="Helical" evidence="10">
    <location>
        <begin position="37"/>
        <end position="55"/>
    </location>
</feature>
<dbReference type="Pfam" id="PF02949">
    <property type="entry name" value="7tm_6"/>
    <property type="match status" value="1"/>
</dbReference>
<dbReference type="EMBL" id="VTPC01000856">
    <property type="protein sequence ID" value="KAF2904111.1"/>
    <property type="molecule type" value="Genomic_DNA"/>
</dbReference>
<evidence type="ECO:0000313" key="12">
    <source>
        <dbReference type="Proteomes" id="UP000801492"/>
    </source>
</evidence>
<dbReference type="Proteomes" id="UP000801492">
    <property type="component" value="Unassembled WGS sequence"/>
</dbReference>
<comment type="similarity">
    <text evidence="10">Belongs to the insect chemoreceptor superfamily. Heteromeric odorant receptor channel (TC 1.A.69) family.</text>
</comment>
<feature type="transmembrane region" description="Helical" evidence="10">
    <location>
        <begin position="353"/>
        <end position="370"/>
    </location>
</feature>
<evidence type="ECO:0000256" key="8">
    <source>
        <dbReference type="ARBA" id="ARBA00023170"/>
    </source>
</evidence>
<dbReference type="OrthoDB" id="6604226at2759"/>
<evidence type="ECO:0000256" key="6">
    <source>
        <dbReference type="ARBA" id="ARBA00022989"/>
    </source>
</evidence>
<evidence type="ECO:0000256" key="1">
    <source>
        <dbReference type="ARBA" id="ARBA00004651"/>
    </source>
</evidence>
<comment type="caution">
    <text evidence="11">The sequence shown here is derived from an EMBL/GenBank/DDBJ whole genome shotgun (WGS) entry which is preliminary data.</text>
</comment>
<reference evidence="11" key="1">
    <citation type="submission" date="2019-08" db="EMBL/GenBank/DDBJ databases">
        <title>The genome of the North American firefly Photinus pyralis.</title>
        <authorList>
            <consortium name="Photinus pyralis genome working group"/>
            <person name="Fallon T.R."/>
            <person name="Sander Lower S.E."/>
            <person name="Weng J.-K."/>
        </authorList>
    </citation>
    <scope>NUCLEOTIDE SEQUENCE</scope>
    <source>
        <strain evidence="11">TRF0915ILg1</strain>
        <tissue evidence="11">Whole body</tissue>
    </source>
</reference>
<keyword evidence="2" id="KW-1003">Cell membrane</keyword>
<keyword evidence="7 10" id="KW-0472">Membrane</keyword>
<evidence type="ECO:0000256" key="5">
    <source>
        <dbReference type="ARBA" id="ARBA00022725"/>
    </source>
</evidence>
<dbReference type="GO" id="GO:0005549">
    <property type="term" value="F:odorant binding"/>
    <property type="evidence" value="ECO:0007669"/>
    <property type="project" value="InterPro"/>
</dbReference>
<dbReference type="GO" id="GO:0004984">
    <property type="term" value="F:olfactory receptor activity"/>
    <property type="evidence" value="ECO:0007669"/>
    <property type="project" value="InterPro"/>
</dbReference>
<evidence type="ECO:0000256" key="4">
    <source>
        <dbReference type="ARBA" id="ARBA00022692"/>
    </source>
</evidence>
<evidence type="ECO:0000313" key="11">
    <source>
        <dbReference type="EMBL" id="KAF2904111.1"/>
    </source>
</evidence>
<keyword evidence="3 10" id="KW-0716">Sensory transduction</keyword>
<dbReference type="PANTHER" id="PTHR21137:SF35">
    <property type="entry name" value="ODORANT RECEPTOR 19A-RELATED"/>
    <property type="match status" value="1"/>
</dbReference>
<keyword evidence="8 10" id="KW-0675">Receptor</keyword>
<protein>
    <recommendedName>
        <fullName evidence="10">Odorant receptor</fullName>
    </recommendedName>
</protein>
<evidence type="ECO:0000256" key="9">
    <source>
        <dbReference type="ARBA" id="ARBA00023224"/>
    </source>
</evidence>
<evidence type="ECO:0000256" key="2">
    <source>
        <dbReference type="ARBA" id="ARBA00022475"/>
    </source>
</evidence>
<keyword evidence="5 10" id="KW-0552">Olfaction</keyword>
<accession>A0A8K0GLN7</accession>
<comment type="caution">
    <text evidence="10">Lacks conserved residue(s) required for the propagation of feature annotation.</text>
</comment>
<evidence type="ECO:0000256" key="10">
    <source>
        <dbReference type="RuleBase" id="RU351113"/>
    </source>
</evidence>
<proteinExistence type="inferred from homology"/>
<dbReference type="GO" id="GO:0005886">
    <property type="term" value="C:plasma membrane"/>
    <property type="evidence" value="ECO:0007669"/>
    <property type="project" value="UniProtKB-SubCell"/>
</dbReference>
<comment type="subcellular location">
    <subcellularLocation>
        <location evidence="1 10">Cell membrane</location>
        <topology evidence="1 10">Multi-pass membrane protein</topology>
    </subcellularLocation>
</comment>
<organism evidence="11 12">
    <name type="scientific">Ignelater luminosus</name>
    <name type="common">Cucubano</name>
    <name type="synonym">Pyrophorus luminosus</name>
    <dbReference type="NCBI Taxonomy" id="2038154"/>
    <lineage>
        <taxon>Eukaryota</taxon>
        <taxon>Metazoa</taxon>
        <taxon>Ecdysozoa</taxon>
        <taxon>Arthropoda</taxon>
        <taxon>Hexapoda</taxon>
        <taxon>Insecta</taxon>
        <taxon>Pterygota</taxon>
        <taxon>Neoptera</taxon>
        <taxon>Endopterygota</taxon>
        <taxon>Coleoptera</taxon>
        <taxon>Polyphaga</taxon>
        <taxon>Elateriformia</taxon>
        <taxon>Elateroidea</taxon>
        <taxon>Elateridae</taxon>
        <taxon>Agrypninae</taxon>
        <taxon>Pyrophorini</taxon>
        <taxon>Ignelater</taxon>
    </lineage>
</organism>
<evidence type="ECO:0000256" key="3">
    <source>
        <dbReference type="ARBA" id="ARBA00022606"/>
    </source>
</evidence>